<accession>A0ABU0X9Y3</accession>
<protein>
    <recommendedName>
        <fullName evidence="2">Transposase IS701-like DDE domain-containing protein</fullName>
    </recommendedName>
</protein>
<gene>
    <name evidence="3" type="ORF">CKY47_34345</name>
</gene>
<feature type="region of interest" description="Disordered" evidence="1">
    <location>
        <begin position="71"/>
        <end position="114"/>
    </location>
</feature>
<organism evidence="3 4">
    <name type="scientific">Saccharothrix yanglingensis</name>
    <dbReference type="NCBI Taxonomy" id="659496"/>
    <lineage>
        <taxon>Bacteria</taxon>
        <taxon>Bacillati</taxon>
        <taxon>Actinomycetota</taxon>
        <taxon>Actinomycetes</taxon>
        <taxon>Pseudonocardiales</taxon>
        <taxon>Pseudonocardiaceae</taxon>
        <taxon>Saccharothrix</taxon>
    </lineage>
</organism>
<sequence length="114" mass="12413">MDRLAGRGPPSARCRPRRGHAAQPRGVVERLIAASQWKQGDPEILVVFDAGHDAPRIAYLLGDLPVRVLGRTRSDRVLRRPTPPRGHDPDGGRFREHGASSSSATRPPGTPGTW</sequence>
<feature type="region of interest" description="Disordered" evidence="1">
    <location>
        <begin position="1"/>
        <end position="23"/>
    </location>
</feature>
<comment type="caution">
    <text evidence="3">The sequence shown here is derived from an EMBL/GenBank/DDBJ whole genome shotgun (WGS) entry which is preliminary data.</text>
</comment>
<dbReference type="Proteomes" id="UP001225605">
    <property type="component" value="Unassembled WGS sequence"/>
</dbReference>
<dbReference type="InterPro" id="IPR038721">
    <property type="entry name" value="IS701-like_DDE_dom"/>
</dbReference>
<reference evidence="3 4" key="1">
    <citation type="submission" date="2017-06" db="EMBL/GenBank/DDBJ databases">
        <title>Cultured bacterium strain Saccharothrix yanglingensis Hhs.015.</title>
        <authorList>
            <person name="Xia Y."/>
        </authorList>
    </citation>
    <scope>NUCLEOTIDE SEQUENCE [LARGE SCALE GENOMIC DNA]</scope>
    <source>
        <strain evidence="3 4">Hhs.015</strain>
    </source>
</reference>
<name>A0ABU0X9Y3_9PSEU</name>
<evidence type="ECO:0000259" key="2">
    <source>
        <dbReference type="Pfam" id="PF13546"/>
    </source>
</evidence>
<feature type="compositionally biased region" description="Basic and acidic residues" evidence="1">
    <location>
        <begin position="85"/>
        <end position="98"/>
    </location>
</feature>
<feature type="domain" description="Transposase IS701-like DDE" evidence="2">
    <location>
        <begin position="15"/>
        <end position="102"/>
    </location>
</feature>
<proteinExistence type="predicted"/>
<evidence type="ECO:0000313" key="3">
    <source>
        <dbReference type="EMBL" id="MDQ2588939.1"/>
    </source>
</evidence>
<evidence type="ECO:0000313" key="4">
    <source>
        <dbReference type="Proteomes" id="UP001225605"/>
    </source>
</evidence>
<dbReference type="Pfam" id="PF13546">
    <property type="entry name" value="DDE_5"/>
    <property type="match status" value="1"/>
</dbReference>
<evidence type="ECO:0000256" key="1">
    <source>
        <dbReference type="SAM" id="MobiDB-lite"/>
    </source>
</evidence>
<keyword evidence="4" id="KW-1185">Reference proteome</keyword>
<dbReference type="EMBL" id="NSDM01000025">
    <property type="protein sequence ID" value="MDQ2588939.1"/>
    <property type="molecule type" value="Genomic_DNA"/>
</dbReference>